<evidence type="ECO:0000256" key="3">
    <source>
        <dbReference type="ARBA" id="ARBA00023157"/>
    </source>
</evidence>
<dbReference type="FunFam" id="3.90.550.10:FF:000221">
    <property type="entry name" value="Glycosyltransferase family protein 47"/>
    <property type="match status" value="1"/>
</dbReference>
<protein>
    <recommendedName>
        <fullName evidence="5">Glycosyl transferase 64 domain-containing protein</fullName>
    </recommendedName>
</protein>
<keyword evidence="7" id="KW-1185">Reference proteome</keyword>
<feature type="signal peptide" evidence="4">
    <location>
        <begin position="1"/>
        <end position="23"/>
    </location>
</feature>
<keyword evidence="3" id="KW-1015">Disulfide bond</keyword>
<dbReference type="Gramene" id="Kaladp0056s0064.1.v1.1">
    <property type="protein sequence ID" value="Kaladp0056s0064.1.v1.1"/>
    <property type="gene ID" value="Kaladp0056s0064.v1.1"/>
</dbReference>
<dbReference type="Proteomes" id="UP000594263">
    <property type="component" value="Unplaced"/>
</dbReference>
<feature type="domain" description="Glycosyl transferase 64" evidence="5">
    <location>
        <begin position="49"/>
        <end position="314"/>
    </location>
</feature>
<reference evidence="6" key="1">
    <citation type="submission" date="2021-01" db="UniProtKB">
        <authorList>
            <consortium name="EnsemblPlants"/>
        </authorList>
    </citation>
    <scope>IDENTIFICATION</scope>
</reference>
<evidence type="ECO:0000259" key="5">
    <source>
        <dbReference type="Pfam" id="PF09258"/>
    </source>
</evidence>
<dbReference type="PANTHER" id="PTHR48409">
    <property type="entry name" value="GLYCOSYLTRANSFERASE FAMILY PROTEIN 64 C3"/>
    <property type="match status" value="1"/>
</dbReference>
<evidence type="ECO:0000313" key="7">
    <source>
        <dbReference type="Proteomes" id="UP000594263"/>
    </source>
</evidence>
<dbReference type="GO" id="GO:0016757">
    <property type="term" value="F:glycosyltransferase activity"/>
    <property type="evidence" value="ECO:0007669"/>
    <property type="project" value="InterPro"/>
</dbReference>
<feature type="chain" id="PRO_5029690697" description="Glycosyl transferase 64 domain-containing protein" evidence="4">
    <location>
        <begin position="24"/>
        <end position="331"/>
    </location>
</feature>
<keyword evidence="2" id="KW-0808">Transferase</keyword>
<proteinExistence type="inferred from homology"/>
<evidence type="ECO:0000313" key="6">
    <source>
        <dbReference type="EnsemblPlants" id="Kaladp0056s0064.1.v1.1"/>
    </source>
</evidence>
<dbReference type="AlphaFoldDB" id="A0A7N1A0A5"/>
<organism evidence="6 7">
    <name type="scientific">Kalanchoe fedtschenkoi</name>
    <name type="common">Lavender scallops</name>
    <name type="synonym">South American air plant</name>
    <dbReference type="NCBI Taxonomy" id="63787"/>
    <lineage>
        <taxon>Eukaryota</taxon>
        <taxon>Viridiplantae</taxon>
        <taxon>Streptophyta</taxon>
        <taxon>Embryophyta</taxon>
        <taxon>Tracheophyta</taxon>
        <taxon>Spermatophyta</taxon>
        <taxon>Magnoliopsida</taxon>
        <taxon>eudicotyledons</taxon>
        <taxon>Gunneridae</taxon>
        <taxon>Pentapetalae</taxon>
        <taxon>Saxifragales</taxon>
        <taxon>Crassulaceae</taxon>
        <taxon>Kalanchoe</taxon>
    </lineage>
</organism>
<dbReference type="Pfam" id="PF09258">
    <property type="entry name" value="Glyco_transf_64"/>
    <property type="match status" value="1"/>
</dbReference>
<dbReference type="PANTHER" id="PTHR48409:SF1">
    <property type="entry name" value="GLYCOSYLTRANSFERASE FAMILY PROTEIN 64 C3"/>
    <property type="match status" value="1"/>
</dbReference>
<evidence type="ECO:0000256" key="2">
    <source>
        <dbReference type="ARBA" id="ARBA00022679"/>
    </source>
</evidence>
<dbReference type="EnsemblPlants" id="Kaladp0056s0064.1.v1.1">
    <property type="protein sequence ID" value="Kaladp0056s0064.1.v1.1"/>
    <property type="gene ID" value="Kaladp0056s0064.v1.1"/>
</dbReference>
<evidence type="ECO:0000256" key="4">
    <source>
        <dbReference type="SAM" id="SignalP"/>
    </source>
</evidence>
<dbReference type="OMA" id="WIYTIHP"/>
<name>A0A7N1A0A5_KALFE</name>
<keyword evidence="4" id="KW-0732">Signal</keyword>
<dbReference type="InterPro" id="IPR015338">
    <property type="entry name" value="GT64_dom"/>
</dbReference>
<dbReference type="InterPro" id="IPR029044">
    <property type="entry name" value="Nucleotide-diphossugar_trans"/>
</dbReference>
<sequence>MSPIVRITNFSIFIFLMLPFTFSSTRLISASPCDRNNQNYTKYLRSDQITVLINGYSEHRIPLLTTIAATYAASPSVSSVIVLWGNPSTPSKTLTHLAHNLSVSYSIGSPVTLIRQKSSSLNLRFLPRRAIATRAVLICDDDVEVDSPSLEFAFRVWRSNPDRLIGIFARSHDLDLSTKSWIYTVHPHKYSILLTKFMILAVDYLHAYTCGGGPGMDAARTAVDRMRNCEDILMNFVVADVANAGPILVGAEKARDWGDARNDDRDEDGRLGLTREVGSRVRQVGLSSRRSKHRKRRGECITKFHKALGKVPLRLGSSLQYPIWDLFKPAH</sequence>
<dbReference type="SUPFAM" id="SSF53448">
    <property type="entry name" value="Nucleotide-diphospho-sugar transferases"/>
    <property type="match status" value="1"/>
</dbReference>
<dbReference type="InterPro" id="IPR053318">
    <property type="entry name" value="GT64"/>
</dbReference>
<evidence type="ECO:0000256" key="1">
    <source>
        <dbReference type="ARBA" id="ARBA00008700"/>
    </source>
</evidence>
<comment type="similarity">
    <text evidence="1">Belongs to the glycosyltransferase 64 family.</text>
</comment>
<dbReference type="GO" id="GO:0016020">
    <property type="term" value="C:membrane"/>
    <property type="evidence" value="ECO:0007669"/>
    <property type="project" value="InterPro"/>
</dbReference>
<accession>A0A7N1A0A5</accession>
<dbReference type="Gene3D" id="3.90.550.10">
    <property type="entry name" value="Spore Coat Polysaccharide Biosynthesis Protein SpsA, Chain A"/>
    <property type="match status" value="1"/>
</dbReference>